<protein>
    <submittedName>
        <fullName evidence="2">Uncharacterized protein</fullName>
    </submittedName>
</protein>
<gene>
    <name evidence="2" type="ORF">GGP41_005477</name>
</gene>
<dbReference type="EMBL" id="WNKQ01000008">
    <property type="protein sequence ID" value="KAF5850045.1"/>
    <property type="molecule type" value="Genomic_DNA"/>
</dbReference>
<feature type="region of interest" description="Disordered" evidence="1">
    <location>
        <begin position="33"/>
        <end position="56"/>
    </location>
</feature>
<reference evidence="2" key="1">
    <citation type="submission" date="2019-11" db="EMBL/GenBank/DDBJ databases">
        <title>Bipolaris sorokiniana Genome sequencing.</title>
        <authorList>
            <person name="Wang H."/>
        </authorList>
    </citation>
    <scope>NUCLEOTIDE SEQUENCE</scope>
</reference>
<sequence length="155" mass="17930">MTPERDLPPELMDSFQSLRFSLDAAKTGLIQRQFSSRAPPQHPKSSKIETQYNPPMPDNSVERIMPLFDILFDDKQLFLFGLHSVTDEVEKFIRSDAIVRALVSPLVSKNLSSLSVVSECLHQLYLFQPWARKIDDEMDLKKDKLRLKYNRSFDG</sequence>
<accession>A0A8H5ZIZ3</accession>
<proteinExistence type="predicted"/>
<dbReference type="AlphaFoldDB" id="A0A8H5ZIZ3"/>
<name>A0A8H5ZIZ3_COCSA</name>
<evidence type="ECO:0000256" key="1">
    <source>
        <dbReference type="SAM" id="MobiDB-lite"/>
    </source>
</evidence>
<comment type="caution">
    <text evidence="2">The sequence shown here is derived from an EMBL/GenBank/DDBJ whole genome shotgun (WGS) entry which is preliminary data.</text>
</comment>
<dbReference type="Proteomes" id="UP000624244">
    <property type="component" value="Unassembled WGS sequence"/>
</dbReference>
<evidence type="ECO:0000313" key="2">
    <source>
        <dbReference type="EMBL" id="KAF5850045.1"/>
    </source>
</evidence>
<evidence type="ECO:0000313" key="3">
    <source>
        <dbReference type="Proteomes" id="UP000624244"/>
    </source>
</evidence>
<organism evidence="2 3">
    <name type="scientific">Cochliobolus sativus</name>
    <name type="common">Common root rot and spot blotch fungus</name>
    <name type="synonym">Bipolaris sorokiniana</name>
    <dbReference type="NCBI Taxonomy" id="45130"/>
    <lineage>
        <taxon>Eukaryota</taxon>
        <taxon>Fungi</taxon>
        <taxon>Dikarya</taxon>
        <taxon>Ascomycota</taxon>
        <taxon>Pezizomycotina</taxon>
        <taxon>Dothideomycetes</taxon>
        <taxon>Pleosporomycetidae</taxon>
        <taxon>Pleosporales</taxon>
        <taxon>Pleosporineae</taxon>
        <taxon>Pleosporaceae</taxon>
        <taxon>Bipolaris</taxon>
    </lineage>
</organism>